<sequence length="189" mass="21456">MISSDHCCTKALEDLKPISLKQMKVPYVHAGRYLLCRTITDAFRVAIEFIVYQYLLAAQRLHSAHQRACTEVCKCQQPGIIILDSPSDVIFVDETDLSMKQFSGDSVPGSRLTNCPLKRIKQRQPTVWGKDYEGALQFYQRALRLQPASPVISLNRAAALLKLERFYEAYQEAELALNAGCNREKLFLD</sequence>
<organism evidence="1 2">
    <name type="scientific">Ditylenchus dipsaci</name>
    <dbReference type="NCBI Taxonomy" id="166011"/>
    <lineage>
        <taxon>Eukaryota</taxon>
        <taxon>Metazoa</taxon>
        <taxon>Ecdysozoa</taxon>
        <taxon>Nematoda</taxon>
        <taxon>Chromadorea</taxon>
        <taxon>Rhabditida</taxon>
        <taxon>Tylenchina</taxon>
        <taxon>Tylenchomorpha</taxon>
        <taxon>Sphaerularioidea</taxon>
        <taxon>Anguinidae</taxon>
        <taxon>Anguininae</taxon>
        <taxon>Ditylenchus</taxon>
    </lineage>
</organism>
<dbReference type="Proteomes" id="UP000887574">
    <property type="component" value="Unplaced"/>
</dbReference>
<reference evidence="2" key="1">
    <citation type="submission" date="2022-11" db="UniProtKB">
        <authorList>
            <consortium name="WormBaseParasite"/>
        </authorList>
    </citation>
    <scope>IDENTIFICATION</scope>
</reference>
<dbReference type="InterPro" id="IPR011990">
    <property type="entry name" value="TPR-like_helical_dom_sf"/>
</dbReference>
<name>A0A915EJ04_9BILA</name>
<evidence type="ECO:0000313" key="1">
    <source>
        <dbReference type="Proteomes" id="UP000887574"/>
    </source>
</evidence>
<dbReference type="SUPFAM" id="SSF48452">
    <property type="entry name" value="TPR-like"/>
    <property type="match status" value="1"/>
</dbReference>
<dbReference type="WBParaSite" id="jg6499">
    <property type="protein sequence ID" value="jg6499"/>
    <property type="gene ID" value="jg6499"/>
</dbReference>
<keyword evidence="1" id="KW-1185">Reference proteome</keyword>
<accession>A0A915EJ04</accession>
<dbReference type="AlphaFoldDB" id="A0A915EJ04"/>
<dbReference type="Gene3D" id="1.25.40.10">
    <property type="entry name" value="Tetratricopeptide repeat domain"/>
    <property type="match status" value="1"/>
</dbReference>
<proteinExistence type="predicted"/>
<protein>
    <submittedName>
        <fullName evidence="2">Uncharacterized protein</fullName>
    </submittedName>
</protein>
<evidence type="ECO:0000313" key="2">
    <source>
        <dbReference type="WBParaSite" id="jg6499"/>
    </source>
</evidence>